<evidence type="ECO:0000313" key="8">
    <source>
        <dbReference type="EMBL" id="CAK3983495.1"/>
    </source>
</evidence>
<name>A0AAI8YXI2_9PEZI</name>
<dbReference type="SUPFAM" id="SSF51735">
    <property type="entry name" value="NAD(P)-binding Rossmann-fold domains"/>
    <property type="match status" value="1"/>
</dbReference>
<keyword evidence="5" id="KW-0496">Mitochondrion</keyword>
<reference evidence="8" key="1">
    <citation type="submission" date="2023-11" db="EMBL/GenBank/DDBJ databases">
        <authorList>
            <person name="Alioto T."/>
            <person name="Alioto T."/>
            <person name="Gomez Garrido J."/>
        </authorList>
    </citation>
    <scope>NUCLEOTIDE SEQUENCE</scope>
</reference>
<evidence type="ECO:0000256" key="3">
    <source>
        <dbReference type="ARBA" id="ARBA00016197"/>
    </source>
</evidence>
<evidence type="ECO:0000256" key="4">
    <source>
        <dbReference type="ARBA" id="ARBA00022946"/>
    </source>
</evidence>
<dbReference type="InterPro" id="IPR011009">
    <property type="entry name" value="Kinase-like_dom_sf"/>
</dbReference>
<sequence length="266" mass="29757">MTGPKNGPWALCASVRSKILPNFPHRMFSLSNYHRSGDNRSDSDHEYFYCYTSGRWLWAEEARLQGRYKKFSVTGLKRLAAAAIGAQSCVSMTKLAEGGFNKVFRLSMDNGAVVIARIPNPNVGPARRVIASEVATMDFVQNVLGIPVPKVLGWDGAILAQPDEYAGKTFCSSSFIYTILKITETTSKACGKPVRCKQVPKDVFCKLLPGTNRDTLLNMFCYFEYCGYYGYDSKQLVDWAATHARGKVSSFEQSLQREPLSVWNRK</sequence>
<dbReference type="Pfam" id="PF05368">
    <property type="entry name" value="NmrA"/>
    <property type="match status" value="1"/>
</dbReference>
<evidence type="ECO:0000313" key="9">
    <source>
        <dbReference type="Proteomes" id="UP001296104"/>
    </source>
</evidence>
<dbReference type="Proteomes" id="UP001296104">
    <property type="component" value="Unassembled WGS sequence"/>
</dbReference>
<dbReference type="Gene3D" id="3.40.50.720">
    <property type="entry name" value="NAD(P)-binding Rossmann-like Domain"/>
    <property type="match status" value="1"/>
</dbReference>
<dbReference type="PANTHER" id="PTHR36091:SF1">
    <property type="entry name" value="ALTERED INHERITANCE OF MITOCHONDRIA PROTEIN 9, MITOCHONDRIAL"/>
    <property type="match status" value="1"/>
</dbReference>
<dbReference type="AlphaFoldDB" id="A0AAI8YXI2"/>
<keyword evidence="4" id="KW-0809">Transit peptide</keyword>
<dbReference type="EMBL" id="CAVMBE010000019">
    <property type="protein sequence ID" value="CAK3983495.1"/>
    <property type="molecule type" value="Genomic_DNA"/>
</dbReference>
<evidence type="ECO:0000256" key="6">
    <source>
        <dbReference type="ARBA" id="ARBA00031849"/>
    </source>
</evidence>
<comment type="similarity">
    <text evidence="2">Belongs to the AIM9 family.</text>
</comment>
<comment type="subcellular location">
    <subcellularLocation>
        <location evidence="1">Mitochondrion</location>
    </subcellularLocation>
</comment>
<protein>
    <recommendedName>
        <fullName evidence="3">Altered inheritance of mitochondria protein 9, mitochondrial</fullName>
    </recommendedName>
    <alternativeName>
        <fullName evidence="6">Found in mitochondrial proteome protein 29</fullName>
    </alternativeName>
</protein>
<dbReference type="InterPro" id="IPR036291">
    <property type="entry name" value="NAD(P)-bd_dom_sf"/>
</dbReference>
<dbReference type="Gene3D" id="3.90.25.10">
    <property type="entry name" value="UDP-galactose 4-epimerase, domain 1"/>
    <property type="match status" value="1"/>
</dbReference>
<feature type="domain" description="NmrA-like" evidence="7">
    <location>
        <begin position="157"/>
        <end position="246"/>
    </location>
</feature>
<dbReference type="PANTHER" id="PTHR36091">
    <property type="entry name" value="ALTERED INHERITANCE OF MITOCHONDRIA PROTEIN 9, MITOCHONDRIAL"/>
    <property type="match status" value="1"/>
</dbReference>
<comment type="caution">
    <text evidence="8">The sequence shown here is derived from an EMBL/GenBank/DDBJ whole genome shotgun (WGS) entry which is preliminary data.</text>
</comment>
<accession>A0AAI8YXI2</accession>
<organism evidence="8 9">
    <name type="scientific">Lecanosticta acicola</name>
    <dbReference type="NCBI Taxonomy" id="111012"/>
    <lineage>
        <taxon>Eukaryota</taxon>
        <taxon>Fungi</taxon>
        <taxon>Dikarya</taxon>
        <taxon>Ascomycota</taxon>
        <taxon>Pezizomycotina</taxon>
        <taxon>Dothideomycetes</taxon>
        <taxon>Dothideomycetidae</taxon>
        <taxon>Mycosphaerellales</taxon>
        <taxon>Mycosphaerellaceae</taxon>
        <taxon>Lecanosticta</taxon>
    </lineage>
</organism>
<dbReference type="SUPFAM" id="SSF56112">
    <property type="entry name" value="Protein kinase-like (PK-like)"/>
    <property type="match status" value="1"/>
</dbReference>
<proteinExistence type="inferred from homology"/>
<evidence type="ECO:0000256" key="5">
    <source>
        <dbReference type="ARBA" id="ARBA00023128"/>
    </source>
</evidence>
<gene>
    <name evidence="8" type="ORF">LECACI_7A003813</name>
</gene>
<keyword evidence="9" id="KW-1185">Reference proteome</keyword>
<dbReference type="GO" id="GO:0005739">
    <property type="term" value="C:mitochondrion"/>
    <property type="evidence" value="ECO:0007669"/>
    <property type="project" value="UniProtKB-SubCell"/>
</dbReference>
<dbReference type="InterPro" id="IPR051035">
    <property type="entry name" value="Mito_inheritance_9"/>
</dbReference>
<evidence type="ECO:0000256" key="1">
    <source>
        <dbReference type="ARBA" id="ARBA00004173"/>
    </source>
</evidence>
<evidence type="ECO:0000256" key="2">
    <source>
        <dbReference type="ARBA" id="ARBA00005543"/>
    </source>
</evidence>
<dbReference type="InterPro" id="IPR008030">
    <property type="entry name" value="NmrA-like"/>
</dbReference>
<evidence type="ECO:0000259" key="7">
    <source>
        <dbReference type="Pfam" id="PF05368"/>
    </source>
</evidence>